<dbReference type="SUPFAM" id="SSF141868">
    <property type="entry name" value="EAL domain-like"/>
    <property type="match status" value="1"/>
</dbReference>
<dbReference type="Pfam" id="PF00990">
    <property type="entry name" value="GGDEF"/>
    <property type="match status" value="1"/>
</dbReference>
<dbReference type="CDD" id="cd01948">
    <property type="entry name" value="EAL"/>
    <property type="match status" value="1"/>
</dbReference>
<organism evidence="4 5">
    <name type="scientific">Henriciella pelagia</name>
    <dbReference type="NCBI Taxonomy" id="1977912"/>
    <lineage>
        <taxon>Bacteria</taxon>
        <taxon>Pseudomonadati</taxon>
        <taxon>Pseudomonadota</taxon>
        <taxon>Alphaproteobacteria</taxon>
        <taxon>Hyphomonadales</taxon>
        <taxon>Hyphomonadaceae</taxon>
        <taxon>Henriciella</taxon>
    </lineage>
</organism>
<dbReference type="PANTHER" id="PTHR33121">
    <property type="entry name" value="CYCLIC DI-GMP PHOSPHODIESTERASE PDEF"/>
    <property type="match status" value="1"/>
</dbReference>
<dbReference type="InterPro" id="IPR050706">
    <property type="entry name" value="Cyclic-di-GMP_PDE-like"/>
</dbReference>
<name>A0ABQ1JV79_9PROT</name>
<proteinExistence type="predicted"/>
<dbReference type="InterPro" id="IPR029787">
    <property type="entry name" value="Nucleotide_cyclase"/>
</dbReference>
<dbReference type="InterPro" id="IPR003660">
    <property type="entry name" value="HAMP_dom"/>
</dbReference>
<dbReference type="PANTHER" id="PTHR33121:SF70">
    <property type="entry name" value="SIGNALING PROTEIN YKOW"/>
    <property type="match status" value="1"/>
</dbReference>
<dbReference type="SMART" id="SM00267">
    <property type="entry name" value="GGDEF"/>
    <property type="match status" value="1"/>
</dbReference>
<feature type="transmembrane region" description="Helical" evidence="1">
    <location>
        <begin position="251"/>
        <end position="272"/>
    </location>
</feature>
<feature type="domain" description="EAL" evidence="2">
    <location>
        <begin position="495"/>
        <end position="745"/>
    </location>
</feature>
<keyword evidence="5" id="KW-1185">Reference proteome</keyword>
<reference evidence="5" key="1">
    <citation type="journal article" date="2019" name="Int. J. Syst. Evol. Microbiol.">
        <title>The Global Catalogue of Microorganisms (GCM) 10K type strain sequencing project: providing services to taxonomists for standard genome sequencing and annotation.</title>
        <authorList>
            <consortium name="The Broad Institute Genomics Platform"/>
            <consortium name="The Broad Institute Genome Sequencing Center for Infectious Disease"/>
            <person name="Wu L."/>
            <person name="Ma J."/>
        </authorList>
    </citation>
    <scope>NUCLEOTIDE SEQUENCE [LARGE SCALE GENOMIC DNA]</scope>
    <source>
        <strain evidence="5">CGMCC 1.15928</strain>
    </source>
</reference>
<evidence type="ECO:0000313" key="5">
    <source>
        <dbReference type="Proteomes" id="UP000628854"/>
    </source>
</evidence>
<keyword evidence="1" id="KW-0812">Transmembrane</keyword>
<dbReference type="Pfam" id="PF00672">
    <property type="entry name" value="HAMP"/>
    <property type="match status" value="1"/>
</dbReference>
<evidence type="ECO:0000259" key="3">
    <source>
        <dbReference type="PROSITE" id="PS50885"/>
    </source>
</evidence>
<dbReference type="InterPro" id="IPR043128">
    <property type="entry name" value="Rev_trsase/Diguanyl_cyclase"/>
</dbReference>
<dbReference type="SMART" id="SM00052">
    <property type="entry name" value="EAL"/>
    <property type="match status" value="1"/>
</dbReference>
<dbReference type="SUPFAM" id="SSF55073">
    <property type="entry name" value="Nucleotide cyclase"/>
    <property type="match status" value="1"/>
</dbReference>
<dbReference type="PROSITE" id="PS50885">
    <property type="entry name" value="HAMP"/>
    <property type="match status" value="1"/>
</dbReference>
<evidence type="ECO:0000313" key="4">
    <source>
        <dbReference type="EMBL" id="GGB75037.1"/>
    </source>
</evidence>
<dbReference type="Gene3D" id="3.30.70.270">
    <property type="match status" value="1"/>
</dbReference>
<evidence type="ECO:0000259" key="2">
    <source>
        <dbReference type="PROSITE" id="PS50883"/>
    </source>
</evidence>
<gene>
    <name evidence="4" type="ORF">GCM10011503_24650</name>
</gene>
<dbReference type="SUPFAM" id="SSF158472">
    <property type="entry name" value="HAMP domain-like"/>
    <property type="match status" value="1"/>
</dbReference>
<comment type="caution">
    <text evidence="4">The sequence shown here is derived from an EMBL/GenBank/DDBJ whole genome shotgun (WGS) entry which is preliminary data.</text>
</comment>
<sequence>MAAPTNDGLPMFKQLKTKLTFAYGSLLGLILISIAMAVYVSVENTAKTKIADEMEAASAVYAKLWSLKSEQLKHSTGALARDSGFREAAASHDVATLASALESTSRRVSVDISGLITVDGKLILAGSAEEREAPVEIWKALTRDGSERGIIEIGGVPHQVVSEPVRTPGLIGWVLFGSALDAAMMKELEGLSSIPLTAKVVMEDDLSNGHGTEKDVVVRDTRIGGFGELTDAHLILSYPIVAAMAPFRTTLFAVIVVTVCGVVALLVCSWFISRSVTRPISTLDNATRALADGRRMPINVSSTDEIGRLAASFSKMADEIELREENILRLSLTDTETELPNRRALQQKLDDICGQGHANVYAAVISPARFARIMAVIGQNASNRLMATLGKRIADLCQVQGIGRLGSDLLGLIITADNDSDAFRRLQDIVRTVSDSIEIDGEKVDIQLDAGFAPFAADERLGSIDRAVIALQQGRGRHVDLFQFDAEAYGDPSGTLSLMSEMIDGLKDGSIYMTYQPKVDLRRQTIGCVEALLRWKHPVRGFVSPEEFVRTAEETGHIRPLSEWVLKQVRADRQSFVVAGFDIKMAVNLSGRLLTDSDFLDWSIATIRDETSRYCFEVTETAVIDDPELALANIERLRDAGIEISIDDYGSGLSSLSYLKQIPAHELKIDKSFVIPLAAGSSDALLIKSTIDLAHSLGMTVTAEGVESAEVLAMLSGMGADSAQGFFISRPVKHDEAITFLRDFVHHAGTAGTTLKVG</sequence>
<protein>
    <submittedName>
        <fullName evidence="4">Phosphodiesterase</fullName>
    </submittedName>
</protein>
<dbReference type="InterPro" id="IPR001633">
    <property type="entry name" value="EAL_dom"/>
</dbReference>
<dbReference type="CDD" id="cd06225">
    <property type="entry name" value="HAMP"/>
    <property type="match status" value="1"/>
</dbReference>
<dbReference type="InterPro" id="IPR000160">
    <property type="entry name" value="GGDEF_dom"/>
</dbReference>
<accession>A0ABQ1JV79</accession>
<dbReference type="InterPro" id="IPR035919">
    <property type="entry name" value="EAL_sf"/>
</dbReference>
<dbReference type="PROSITE" id="PS50883">
    <property type="entry name" value="EAL"/>
    <property type="match status" value="1"/>
</dbReference>
<keyword evidence="1" id="KW-1133">Transmembrane helix</keyword>
<dbReference type="Gene3D" id="6.10.340.10">
    <property type="match status" value="1"/>
</dbReference>
<dbReference type="RefSeq" id="WP_084391825.1">
    <property type="nucleotide sequence ID" value="NZ_BMKF01000002.1"/>
</dbReference>
<dbReference type="Gene3D" id="3.20.20.450">
    <property type="entry name" value="EAL domain"/>
    <property type="match status" value="1"/>
</dbReference>
<dbReference type="EMBL" id="BMKF01000002">
    <property type="protein sequence ID" value="GGB75037.1"/>
    <property type="molecule type" value="Genomic_DNA"/>
</dbReference>
<keyword evidence="1" id="KW-0472">Membrane</keyword>
<evidence type="ECO:0000256" key="1">
    <source>
        <dbReference type="SAM" id="Phobius"/>
    </source>
</evidence>
<dbReference type="Proteomes" id="UP000628854">
    <property type="component" value="Unassembled WGS sequence"/>
</dbReference>
<feature type="domain" description="HAMP" evidence="3">
    <location>
        <begin position="274"/>
        <end position="325"/>
    </location>
</feature>
<feature type="transmembrane region" description="Helical" evidence="1">
    <location>
        <begin position="20"/>
        <end position="40"/>
    </location>
</feature>
<dbReference type="Pfam" id="PF00563">
    <property type="entry name" value="EAL"/>
    <property type="match status" value="1"/>
</dbReference>
<dbReference type="SMART" id="SM00304">
    <property type="entry name" value="HAMP"/>
    <property type="match status" value="1"/>
</dbReference>